<feature type="domain" description="Glycosyl transferase family 1" evidence="1">
    <location>
        <begin position="204"/>
        <end position="364"/>
    </location>
</feature>
<keyword evidence="3" id="KW-1185">Reference proteome</keyword>
<organism evidence="2 3">
    <name type="scientific">Ectobacillus ponti</name>
    <dbReference type="NCBI Taxonomy" id="2961894"/>
    <lineage>
        <taxon>Bacteria</taxon>
        <taxon>Bacillati</taxon>
        <taxon>Bacillota</taxon>
        <taxon>Bacilli</taxon>
        <taxon>Bacillales</taxon>
        <taxon>Bacillaceae</taxon>
        <taxon>Ectobacillus</taxon>
    </lineage>
</organism>
<dbReference type="AlphaFoldDB" id="A0AA42BND5"/>
<sequence>MKITFLVYNIFGMGGTVRTVSNTANYFASRNYEVEIISVRRTSAKPMFELDGRITIKTIFDARRGKLFGKHTPLYQKIIKRILMKLPSVFIDKAEDLYHMFNLFVDLKIIAALRQVKEGVFITTIPSFNILATKYVSPQVIKIGQEHKYFAGHGPSLRKKIRKHYRKLDALTCLTDSEIESYSEVLKGSKVALYKVENATAVPKETAKLNQKTVIAAGRYVPEKGFDLLISAFSKVLEKHPDWKLKIFGGGREEKALRDQIMETKTFNNIYLMPKTSDVLKEMENASVYALSSREESFGMVIIEAMSVGLPCVSFACAGPKEIIRHQEDGLLIEEGNVEALADGLVRLMESEELRKEYGKRAKKNVLSYTFDVVGGKWEHILKEQSELKFPENKGTEERDVRKGTAV</sequence>
<dbReference type="CDD" id="cd03820">
    <property type="entry name" value="GT4_AmsD-like"/>
    <property type="match status" value="1"/>
</dbReference>
<dbReference type="PANTHER" id="PTHR12526">
    <property type="entry name" value="GLYCOSYLTRANSFERASE"/>
    <property type="match status" value="1"/>
</dbReference>
<accession>A0AA42BND5</accession>
<evidence type="ECO:0000313" key="2">
    <source>
        <dbReference type="EMBL" id="MCP8967870.1"/>
    </source>
</evidence>
<dbReference type="RefSeq" id="WP_254757779.1">
    <property type="nucleotide sequence ID" value="NZ_JANCLT010000002.1"/>
</dbReference>
<dbReference type="Pfam" id="PF00534">
    <property type="entry name" value="Glycos_transf_1"/>
    <property type="match status" value="1"/>
</dbReference>
<dbReference type="GO" id="GO:0016757">
    <property type="term" value="F:glycosyltransferase activity"/>
    <property type="evidence" value="ECO:0007669"/>
    <property type="project" value="InterPro"/>
</dbReference>
<evidence type="ECO:0000259" key="1">
    <source>
        <dbReference type="Pfam" id="PF00534"/>
    </source>
</evidence>
<dbReference type="Proteomes" id="UP001156102">
    <property type="component" value="Unassembled WGS sequence"/>
</dbReference>
<dbReference type="InterPro" id="IPR001296">
    <property type="entry name" value="Glyco_trans_1"/>
</dbReference>
<dbReference type="EMBL" id="JANCLT010000002">
    <property type="protein sequence ID" value="MCP8967870.1"/>
    <property type="molecule type" value="Genomic_DNA"/>
</dbReference>
<protein>
    <submittedName>
        <fullName evidence="2">Glycosyltransferase family 4 protein</fullName>
    </submittedName>
</protein>
<dbReference type="Gene3D" id="3.40.50.2000">
    <property type="entry name" value="Glycogen Phosphorylase B"/>
    <property type="match status" value="2"/>
</dbReference>
<dbReference type="SUPFAM" id="SSF53756">
    <property type="entry name" value="UDP-Glycosyltransferase/glycogen phosphorylase"/>
    <property type="match status" value="1"/>
</dbReference>
<comment type="caution">
    <text evidence="2">The sequence shown here is derived from an EMBL/GenBank/DDBJ whole genome shotgun (WGS) entry which is preliminary data.</text>
</comment>
<gene>
    <name evidence="2" type="ORF">NK662_04870</name>
</gene>
<evidence type="ECO:0000313" key="3">
    <source>
        <dbReference type="Proteomes" id="UP001156102"/>
    </source>
</evidence>
<proteinExistence type="predicted"/>
<reference evidence="2" key="1">
    <citation type="submission" date="2022-07" db="EMBL/GenBank/DDBJ databases">
        <authorList>
            <person name="Li W.-J."/>
            <person name="Deng Q.-Q."/>
        </authorList>
    </citation>
    <scope>NUCLEOTIDE SEQUENCE</scope>
    <source>
        <strain evidence="2">SYSU M60031</strain>
    </source>
</reference>
<name>A0AA42BND5_9BACI</name>